<protein>
    <submittedName>
        <fullName evidence="2">Uncharacterized protein</fullName>
    </submittedName>
</protein>
<keyword evidence="3" id="KW-1185">Reference proteome</keyword>
<dbReference type="EMBL" id="BPLQ01013365">
    <property type="protein sequence ID" value="GIY71551.1"/>
    <property type="molecule type" value="Genomic_DNA"/>
</dbReference>
<organism evidence="2 3">
    <name type="scientific">Caerostris darwini</name>
    <dbReference type="NCBI Taxonomy" id="1538125"/>
    <lineage>
        <taxon>Eukaryota</taxon>
        <taxon>Metazoa</taxon>
        <taxon>Ecdysozoa</taxon>
        <taxon>Arthropoda</taxon>
        <taxon>Chelicerata</taxon>
        <taxon>Arachnida</taxon>
        <taxon>Araneae</taxon>
        <taxon>Araneomorphae</taxon>
        <taxon>Entelegynae</taxon>
        <taxon>Araneoidea</taxon>
        <taxon>Araneidae</taxon>
        <taxon>Caerostris</taxon>
    </lineage>
</organism>
<dbReference type="Proteomes" id="UP001054837">
    <property type="component" value="Unassembled WGS sequence"/>
</dbReference>
<proteinExistence type="predicted"/>
<feature type="region of interest" description="Disordered" evidence="1">
    <location>
        <begin position="60"/>
        <end position="97"/>
    </location>
</feature>
<comment type="caution">
    <text evidence="2">The sequence shown here is derived from an EMBL/GenBank/DDBJ whole genome shotgun (WGS) entry which is preliminary data.</text>
</comment>
<evidence type="ECO:0000313" key="3">
    <source>
        <dbReference type="Proteomes" id="UP001054837"/>
    </source>
</evidence>
<gene>
    <name evidence="2" type="ORF">CDAR_442681</name>
</gene>
<name>A0AAV4VNY8_9ARAC</name>
<evidence type="ECO:0000313" key="2">
    <source>
        <dbReference type="EMBL" id="GIY71551.1"/>
    </source>
</evidence>
<reference evidence="2 3" key="1">
    <citation type="submission" date="2021-06" db="EMBL/GenBank/DDBJ databases">
        <title>Caerostris darwini draft genome.</title>
        <authorList>
            <person name="Kono N."/>
            <person name="Arakawa K."/>
        </authorList>
    </citation>
    <scope>NUCLEOTIDE SEQUENCE [LARGE SCALE GENOMIC DNA]</scope>
</reference>
<evidence type="ECO:0000256" key="1">
    <source>
        <dbReference type="SAM" id="MobiDB-lite"/>
    </source>
</evidence>
<dbReference type="AlphaFoldDB" id="A0AAV4VNY8"/>
<sequence length="97" mass="10621">MSTDIESMGYRIPPPIHLKFGITTCTQRDGSEKRAFIREGAAQREEPRLIVVVILMTPPRMDRTHNRGRGRRSSNKGIASPLGGGGGGAGREFMTII</sequence>
<accession>A0AAV4VNY8</accession>